<evidence type="ECO:0000313" key="2">
    <source>
        <dbReference type="Proteomes" id="UP001186974"/>
    </source>
</evidence>
<evidence type="ECO:0000313" key="1">
    <source>
        <dbReference type="EMBL" id="KAK3079179.1"/>
    </source>
</evidence>
<organism evidence="1 2">
    <name type="scientific">Coniosporium uncinatum</name>
    <dbReference type="NCBI Taxonomy" id="93489"/>
    <lineage>
        <taxon>Eukaryota</taxon>
        <taxon>Fungi</taxon>
        <taxon>Dikarya</taxon>
        <taxon>Ascomycota</taxon>
        <taxon>Pezizomycotina</taxon>
        <taxon>Dothideomycetes</taxon>
        <taxon>Dothideomycetes incertae sedis</taxon>
        <taxon>Coniosporium</taxon>
    </lineage>
</organism>
<protein>
    <submittedName>
        <fullName evidence="1">Uncharacterized protein</fullName>
    </submittedName>
</protein>
<dbReference type="Proteomes" id="UP001186974">
    <property type="component" value="Unassembled WGS sequence"/>
</dbReference>
<sequence length="72" mass="8170">MLQGHGTVSSTGSMGPREPIRERVRQRRLRRLPAHWTTHVLLPNRTVYAWKMAPADGRQDVGRGLGQRAVWG</sequence>
<feature type="non-terminal residue" evidence="1">
    <location>
        <position position="72"/>
    </location>
</feature>
<comment type="caution">
    <text evidence="1">The sequence shown here is derived from an EMBL/GenBank/DDBJ whole genome shotgun (WGS) entry which is preliminary data.</text>
</comment>
<gene>
    <name evidence="1" type="ORF">LTS18_005547</name>
</gene>
<keyword evidence="2" id="KW-1185">Reference proteome</keyword>
<proteinExistence type="predicted"/>
<reference evidence="1" key="1">
    <citation type="submission" date="2024-09" db="EMBL/GenBank/DDBJ databases">
        <title>Black Yeasts Isolated from many extreme environments.</title>
        <authorList>
            <person name="Coleine C."/>
            <person name="Stajich J.E."/>
            <person name="Selbmann L."/>
        </authorList>
    </citation>
    <scope>NUCLEOTIDE SEQUENCE</scope>
    <source>
        <strain evidence="1">CCFEE 5737</strain>
    </source>
</reference>
<dbReference type="EMBL" id="JAWDJW010001320">
    <property type="protein sequence ID" value="KAK3079179.1"/>
    <property type="molecule type" value="Genomic_DNA"/>
</dbReference>
<name>A0ACC3DRL5_9PEZI</name>
<accession>A0ACC3DRL5</accession>